<sequence length="660" mass="74150">MPPRSKKVVEADSSSYGVGGCLLQEFEDGLKPVAYCSRTLSSAEQKYAHIEKECLASVWACERFDRYLMGLDSFTLLTDHKPLVPLINSKDLSETPIRCQRMLIRLMRYNPIAEYRPGPTMVTSDALSRCPSITVTDESEQKLQGDVQFHVDVITSSWPVSDGKLTEIRKKTQEDVILKAAFDYTMAGWPAYKEDVKLAARELYGVRNELSVVDGLLLRGDCVIIPYKMRKEILDWIHDGHPGITKSRERAKQAVWWPGISKDIQRMVAECRHCLEIRPTQPSEPLIPTELPDCPFQKVAIDICELNKETYLVSVDYYSRYIDIKKLHNITANTVINKMKMNFSQHAMTVPSRLQGGLSWCAIFVCPGPSHTLHTFSSETSLGCCPASKYGIPEIVISDNGAQFTSQEFKTFSQEWNFNHITSSLHYPQANGAAERAVQTAKTILRQKDQHLALLTYRATPIPSLGKSPAELAFGRRLRTRLPVVPTVLKPSGVDHKDLQSRHTAAKVSQKRHFDKHTHPLPSLHKGDPVLIKIDGEKGWKQSGTIVEQCAPRSYKIRTPRGDIRRNRKHVMFCPNHHHPADEPVSNAVLDEQLLEFSAISEPQFEASHNLQNEAGPPTSPGPTRPSPTSSAIRGAQDKKPLPYVTHSGRAVIKPPRFCE</sequence>
<evidence type="ECO:0000256" key="4">
    <source>
        <dbReference type="ARBA" id="ARBA00022759"/>
    </source>
</evidence>
<comment type="caution">
    <text evidence="9">The sequence shown here is derived from an EMBL/GenBank/DDBJ whole genome shotgun (WGS) entry which is preliminary data.</text>
</comment>
<dbReference type="GO" id="GO:0016787">
    <property type="term" value="F:hydrolase activity"/>
    <property type="evidence" value="ECO:0007669"/>
    <property type="project" value="UniProtKB-KW"/>
</dbReference>
<dbReference type="InterPro" id="IPR036397">
    <property type="entry name" value="RNaseH_sf"/>
</dbReference>
<evidence type="ECO:0000256" key="3">
    <source>
        <dbReference type="ARBA" id="ARBA00022722"/>
    </source>
</evidence>
<organism evidence="9 10">
    <name type="scientific">Elysia marginata</name>
    <dbReference type="NCBI Taxonomy" id="1093978"/>
    <lineage>
        <taxon>Eukaryota</taxon>
        <taxon>Metazoa</taxon>
        <taxon>Spiralia</taxon>
        <taxon>Lophotrochozoa</taxon>
        <taxon>Mollusca</taxon>
        <taxon>Gastropoda</taxon>
        <taxon>Heterobranchia</taxon>
        <taxon>Euthyneura</taxon>
        <taxon>Panpulmonata</taxon>
        <taxon>Sacoglossa</taxon>
        <taxon>Placobranchoidea</taxon>
        <taxon>Plakobranchidae</taxon>
        <taxon>Elysia</taxon>
    </lineage>
</organism>
<dbReference type="AlphaFoldDB" id="A0AAV4HQ45"/>
<dbReference type="GO" id="GO:0015074">
    <property type="term" value="P:DNA integration"/>
    <property type="evidence" value="ECO:0007669"/>
    <property type="project" value="InterPro"/>
</dbReference>
<dbReference type="GO" id="GO:0004519">
    <property type="term" value="F:endonuclease activity"/>
    <property type="evidence" value="ECO:0007669"/>
    <property type="project" value="UniProtKB-KW"/>
</dbReference>
<keyword evidence="6" id="KW-0695">RNA-directed DNA polymerase</keyword>
<evidence type="ECO:0000256" key="2">
    <source>
        <dbReference type="ARBA" id="ARBA00022695"/>
    </source>
</evidence>
<dbReference type="EMBL" id="BMAT01005824">
    <property type="protein sequence ID" value="GFS00288.1"/>
    <property type="molecule type" value="Genomic_DNA"/>
</dbReference>
<keyword evidence="3" id="KW-0540">Nuclease</keyword>
<dbReference type="InterPro" id="IPR050951">
    <property type="entry name" value="Retrovirus_Pol_polyprotein"/>
</dbReference>
<evidence type="ECO:0000256" key="6">
    <source>
        <dbReference type="ARBA" id="ARBA00022918"/>
    </source>
</evidence>
<dbReference type="SUPFAM" id="SSF56672">
    <property type="entry name" value="DNA/RNA polymerases"/>
    <property type="match status" value="1"/>
</dbReference>
<dbReference type="GO" id="GO:0003676">
    <property type="term" value="F:nucleic acid binding"/>
    <property type="evidence" value="ECO:0007669"/>
    <property type="project" value="InterPro"/>
</dbReference>
<keyword evidence="2" id="KW-0548">Nucleotidyltransferase</keyword>
<reference evidence="9 10" key="1">
    <citation type="journal article" date="2021" name="Elife">
        <title>Chloroplast acquisition without the gene transfer in kleptoplastic sea slugs, Plakobranchus ocellatus.</title>
        <authorList>
            <person name="Maeda T."/>
            <person name="Takahashi S."/>
            <person name="Yoshida T."/>
            <person name="Shimamura S."/>
            <person name="Takaki Y."/>
            <person name="Nagai Y."/>
            <person name="Toyoda A."/>
            <person name="Suzuki Y."/>
            <person name="Arimoto A."/>
            <person name="Ishii H."/>
            <person name="Satoh N."/>
            <person name="Nishiyama T."/>
            <person name="Hasebe M."/>
            <person name="Maruyama T."/>
            <person name="Minagawa J."/>
            <person name="Obokata J."/>
            <person name="Shigenobu S."/>
        </authorList>
    </citation>
    <scope>NUCLEOTIDE SEQUENCE [LARGE SCALE GENOMIC DNA]</scope>
</reference>
<dbReference type="Proteomes" id="UP000762676">
    <property type="component" value="Unassembled WGS sequence"/>
</dbReference>
<keyword evidence="10" id="KW-1185">Reference proteome</keyword>
<dbReference type="InterPro" id="IPR012337">
    <property type="entry name" value="RNaseH-like_sf"/>
</dbReference>
<evidence type="ECO:0000256" key="7">
    <source>
        <dbReference type="SAM" id="MobiDB-lite"/>
    </source>
</evidence>
<evidence type="ECO:0000313" key="10">
    <source>
        <dbReference type="Proteomes" id="UP000762676"/>
    </source>
</evidence>
<dbReference type="PANTHER" id="PTHR37984">
    <property type="entry name" value="PROTEIN CBG26694"/>
    <property type="match status" value="1"/>
</dbReference>
<dbReference type="Gene3D" id="1.10.340.70">
    <property type="match status" value="1"/>
</dbReference>
<proteinExistence type="predicted"/>
<dbReference type="InterPro" id="IPR041373">
    <property type="entry name" value="RT_RNaseH"/>
</dbReference>
<gene>
    <name evidence="9" type="ORF">ElyMa_002810700</name>
</gene>
<dbReference type="FunFam" id="1.10.340.70:FF:000003">
    <property type="entry name" value="Protein CBG25708"/>
    <property type="match status" value="1"/>
</dbReference>
<dbReference type="GO" id="GO:0003964">
    <property type="term" value="F:RNA-directed DNA polymerase activity"/>
    <property type="evidence" value="ECO:0007669"/>
    <property type="project" value="UniProtKB-KW"/>
</dbReference>
<dbReference type="Gene3D" id="3.10.20.370">
    <property type="match status" value="1"/>
</dbReference>
<protein>
    <submittedName>
        <fullName evidence="9">Pol polyprotein</fullName>
    </submittedName>
</protein>
<dbReference type="InterPro" id="IPR001584">
    <property type="entry name" value="Integrase_cat-core"/>
</dbReference>
<dbReference type="PROSITE" id="PS50994">
    <property type="entry name" value="INTEGRASE"/>
    <property type="match status" value="1"/>
</dbReference>
<dbReference type="FunFam" id="3.10.20.370:FF:000001">
    <property type="entry name" value="Retrovirus-related Pol polyprotein from transposon 17.6-like protein"/>
    <property type="match status" value="1"/>
</dbReference>
<dbReference type="InterPro" id="IPR043502">
    <property type="entry name" value="DNA/RNA_pol_sf"/>
</dbReference>
<feature type="region of interest" description="Disordered" evidence="7">
    <location>
        <begin position="507"/>
        <end position="529"/>
    </location>
</feature>
<evidence type="ECO:0000256" key="1">
    <source>
        <dbReference type="ARBA" id="ARBA00022679"/>
    </source>
</evidence>
<dbReference type="Pfam" id="PF17921">
    <property type="entry name" value="Integrase_H2C2"/>
    <property type="match status" value="1"/>
</dbReference>
<keyword evidence="5" id="KW-0378">Hydrolase</keyword>
<accession>A0AAV4HQ45</accession>
<evidence type="ECO:0000313" key="9">
    <source>
        <dbReference type="EMBL" id="GFS00288.1"/>
    </source>
</evidence>
<feature type="domain" description="Integrase catalytic" evidence="8">
    <location>
        <begin position="291"/>
        <end position="494"/>
    </location>
</feature>
<dbReference type="Gene3D" id="3.30.420.10">
    <property type="entry name" value="Ribonuclease H-like superfamily/Ribonuclease H"/>
    <property type="match status" value="1"/>
</dbReference>
<evidence type="ECO:0000256" key="5">
    <source>
        <dbReference type="ARBA" id="ARBA00022801"/>
    </source>
</evidence>
<dbReference type="SUPFAM" id="SSF53098">
    <property type="entry name" value="Ribonuclease H-like"/>
    <property type="match status" value="1"/>
</dbReference>
<feature type="region of interest" description="Disordered" evidence="7">
    <location>
        <begin position="610"/>
        <end position="660"/>
    </location>
</feature>
<name>A0AAV4HQ45_9GAST</name>
<dbReference type="PANTHER" id="PTHR37984:SF5">
    <property type="entry name" value="PROTEIN NYNRIN-LIKE"/>
    <property type="match status" value="1"/>
</dbReference>
<dbReference type="CDD" id="cd09274">
    <property type="entry name" value="RNase_HI_RT_Ty3"/>
    <property type="match status" value="1"/>
</dbReference>
<keyword evidence="4" id="KW-0255">Endonuclease</keyword>
<keyword evidence="1" id="KW-0808">Transferase</keyword>
<dbReference type="Pfam" id="PF17917">
    <property type="entry name" value="RT_RNaseH"/>
    <property type="match status" value="1"/>
</dbReference>
<evidence type="ECO:0000259" key="8">
    <source>
        <dbReference type="PROSITE" id="PS50994"/>
    </source>
</evidence>
<dbReference type="InterPro" id="IPR041588">
    <property type="entry name" value="Integrase_H2C2"/>
</dbReference>